<dbReference type="AlphaFoldDB" id="A0A167VBZ5"/>
<dbReference type="Gene3D" id="3.30.200.20">
    <property type="entry name" value="Phosphorylase Kinase, domain 1"/>
    <property type="match status" value="1"/>
</dbReference>
<evidence type="ECO:0000256" key="3">
    <source>
        <dbReference type="ARBA" id="ARBA00022679"/>
    </source>
</evidence>
<evidence type="ECO:0000256" key="4">
    <source>
        <dbReference type="ARBA" id="ARBA00022741"/>
    </source>
</evidence>
<dbReference type="SMART" id="SM00220">
    <property type="entry name" value="S_TKc"/>
    <property type="match status" value="1"/>
</dbReference>
<keyword evidence="5" id="KW-0418">Kinase</keyword>
<name>A0A167VBZ5_9AGAM</name>
<dbReference type="GO" id="GO:0004693">
    <property type="term" value="F:cyclin-dependent protein serine/threonine kinase activity"/>
    <property type="evidence" value="ECO:0007669"/>
    <property type="project" value="TreeGrafter"/>
</dbReference>
<dbReference type="STRING" id="436010.A0A167VBZ5"/>
<evidence type="ECO:0000256" key="6">
    <source>
        <dbReference type="ARBA" id="ARBA00022840"/>
    </source>
</evidence>
<accession>A0A167VBZ5</accession>
<sequence>QQVGEGTYAVMYRGHEASTGRKVAIKKIKVGQFKDGLDMSAIREMEYLQELQHQNVIAIRRHTLLDVFSSKTHLNLVLEFLDSDLEIIIKDHSLIFLPADIKSWMAMTFRGLDFCHHNFILHRACSP</sequence>
<dbReference type="Proteomes" id="UP000076532">
    <property type="component" value="Unassembled WGS sequence"/>
</dbReference>
<dbReference type="GO" id="GO:0045944">
    <property type="term" value="P:positive regulation of transcription by RNA polymerase II"/>
    <property type="evidence" value="ECO:0007669"/>
    <property type="project" value="TreeGrafter"/>
</dbReference>
<keyword evidence="4" id="KW-0547">Nucleotide-binding</keyword>
<dbReference type="GO" id="GO:0070985">
    <property type="term" value="C:transcription factor TFIIK complex"/>
    <property type="evidence" value="ECO:0007669"/>
    <property type="project" value="TreeGrafter"/>
</dbReference>
<evidence type="ECO:0000313" key="9">
    <source>
        <dbReference type="Proteomes" id="UP000076532"/>
    </source>
</evidence>
<organism evidence="8 9">
    <name type="scientific">Athelia psychrophila</name>
    <dbReference type="NCBI Taxonomy" id="1759441"/>
    <lineage>
        <taxon>Eukaryota</taxon>
        <taxon>Fungi</taxon>
        <taxon>Dikarya</taxon>
        <taxon>Basidiomycota</taxon>
        <taxon>Agaricomycotina</taxon>
        <taxon>Agaricomycetes</taxon>
        <taxon>Agaricomycetidae</taxon>
        <taxon>Atheliales</taxon>
        <taxon>Atheliaceae</taxon>
        <taxon>Athelia</taxon>
    </lineage>
</organism>
<dbReference type="GO" id="GO:0005737">
    <property type="term" value="C:cytoplasm"/>
    <property type="evidence" value="ECO:0007669"/>
    <property type="project" value="TreeGrafter"/>
</dbReference>
<dbReference type="EC" id="2.7.11.23" evidence="1"/>
<keyword evidence="3" id="KW-0808">Transferase</keyword>
<dbReference type="Pfam" id="PF00069">
    <property type="entry name" value="Pkinase"/>
    <property type="match status" value="1"/>
</dbReference>
<dbReference type="PANTHER" id="PTHR24056:SF0">
    <property type="entry name" value="CYCLIN-DEPENDENT KINASE 7"/>
    <property type="match status" value="1"/>
</dbReference>
<dbReference type="OrthoDB" id="1732493at2759"/>
<evidence type="ECO:0000256" key="1">
    <source>
        <dbReference type="ARBA" id="ARBA00012409"/>
    </source>
</evidence>
<dbReference type="PANTHER" id="PTHR24056">
    <property type="entry name" value="CELL DIVISION PROTEIN KINASE"/>
    <property type="match status" value="1"/>
</dbReference>
<evidence type="ECO:0000256" key="2">
    <source>
        <dbReference type="ARBA" id="ARBA00022527"/>
    </source>
</evidence>
<feature type="non-terminal residue" evidence="8">
    <location>
        <position position="127"/>
    </location>
</feature>
<feature type="non-terminal residue" evidence="8">
    <location>
        <position position="1"/>
    </location>
</feature>
<dbReference type="SUPFAM" id="SSF56112">
    <property type="entry name" value="Protein kinase-like (PK-like)"/>
    <property type="match status" value="1"/>
</dbReference>
<feature type="domain" description="Protein kinase" evidence="7">
    <location>
        <begin position="1"/>
        <end position="127"/>
    </location>
</feature>
<gene>
    <name evidence="8" type="ORF">FIBSPDRAFT_709272</name>
</gene>
<dbReference type="InterPro" id="IPR050108">
    <property type="entry name" value="CDK"/>
</dbReference>
<proteinExistence type="predicted"/>
<dbReference type="GO" id="GO:0005524">
    <property type="term" value="F:ATP binding"/>
    <property type="evidence" value="ECO:0007669"/>
    <property type="project" value="UniProtKB-KW"/>
</dbReference>
<protein>
    <recommendedName>
        <fullName evidence="1">[RNA-polymerase]-subunit kinase</fullName>
        <ecNumber evidence="1">2.7.11.23</ecNumber>
    </recommendedName>
</protein>
<dbReference type="GO" id="GO:0008353">
    <property type="term" value="F:RNA polymerase II CTD heptapeptide repeat kinase activity"/>
    <property type="evidence" value="ECO:0007669"/>
    <property type="project" value="UniProtKB-EC"/>
</dbReference>
<dbReference type="InterPro" id="IPR000719">
    <property type="entry name" value="Prot_kinase_dom"/>
</dbReference>
<keyword evidence="6" id="KW-0067">ATP-binding</keyword>
<dbReference type="InterPro" id="IPR011009">
    <property type="entry name" value="Kinase-like_dom_sf"/>
</dbReference>
<dbReference type="EMBL" id="KV417883">
    <property type="protein sequence ID" value="KZP04847.1"/>
    <property type="molecule type" value="Genomic_DNA"/>
</dbReference>
<keyword evidence="9" id="KW-1185">Reference proteome</keyword>
<evidence type="ECO:0000313" key="8">
    <source>
        <dbReference type="EMBL" id="KZP04847.1"/>
    </source>
</evidence>
<keyword evidence="2" id="KW-0723">Serine/threonine-protein kinase</keyword>
<evidence type="ECO:0000256" key="5">
    <source>
        <dbReference type="ARBA" id="ARBA00022777"/>
    </source>
</evidence>
<evidence type="ECO:0000259" key="7">
    <source>
        <dbReference type="PROSITE" id="PS50011"/>
    </source>
</evidence>
<reference evidence="8 9" key="1">
    <citation type="journal article" date="2016" name="Mol. Biol. Evol.">
        <title>Comparative Genomics of Early-Diverging Mushroom-Forming Fungi Provides Insights into the Origins of Lignocellulose Decay Capabilities.</title>
        <authorList>
            <person name="Nagy L.G."/>
            <person name="Riley R."/>
            <person name="Tritt A."/>
            <person name="Adam C."/>
            <person name="Daum C."/>
            <person name="Floudas D."/>
            <person name="Sun H."/>
            <person name="Yadav J.S."/>
            <person name="Pangilinan J."/>
            <person name="Larsson K.H."/>
            <person name="Matsuura K."/>
            <person name="Barry K."/>
            <person name="Labutti K."/>
            <person name="Kuo R."/>
            <person name="Ohm R.A."/>
            <person name="Bhattacharya S.S."/>
            <person name="Shirouzu T."/>
            <person name="Yoshinaga Y."/>
            <person name="Martin F.M."/>
            <person name="Grigoriev I.V."/>
            <person name="Hibbett D.S."/>
        </authorList>
    </citation>
    <scope>NUCLEOTIDE SEQUENCE [LARGE SCALE GENOMIC DNA]</scope>
    <source>
        <strain evidence="8 9">CBS 109695</strain>
    </source>
</reference>
<dbReference type="PROSITE" id="PS50011">
    <property type="entry name" value="PROTEIN_KINASE_DOM"/>
    <property type="match status" value="1"/>
</dbReference>